<evidence type="ECO:0000256" key="1">
    <source>
        <dbReference type="SAM" id="Coils"/>
    </source>
</evidence>
<accession>A0A225AVZ8</accession>
<feature type="coiled-coil region" evidence="1">
    <location>
        <begin position="221"/>
        <end position="283"/>
    </location>
</feature>
<dbReference type="GeneID" id="31005365"/>
<protein>
    <submittedName>
        <fullName evidence="3">Uncharacterized protein</fullName>
    </submittedName>
</protein>
<gene>
    <name evidence="3" type="ORF">UA08_05609</name>
</gene>
<feature type="region of interest" description="Disordered" evidence="2">
    <location>
        <begin position="288"/>
        <end position="323"/>
    </location>
</feature>
<sequence>MAQKLPQLTNSTTSKSLRDHERQTGNSTRNSKSWLEWMRSLTRGNAPAEGIERTTSRATSIAGVGLGTRRKKTSDEGVFHKKERSFSVKYESQSSGEEDSVRHLQRTQTHRHKRSEGENNRAANNYHHQQPPFDFQLPDSSPAYEHEAERALADTRQPPMNTSDIHEDRQDHNHNNHHEHGHEHEQHLHPSSPSSKFDNSYHHLNDCPFYTSEVSNLKIRIIELEYINATLENKVHKYRDEIRLFKKDIKGYKSDARQFTQLLKERETEIEVLHKKITQLLNQDTQPLSPLSTLGSSSKRSNGSSNSSRKRYSGSTSSPAKDRFSGKYYRTLEHIDETPSEHETQWWI</sequence>
<comment type="caution">
    <text evidence="3">The sequence shown here is derived from an EMBL/GenBank/DDBJ whole genome shotgun (WGS) entry which is preliminary data.</text>
</comment>
<dbReference type="OrthoDB" id="4225994at2759"/>
<feature type="compositionally biased region" description="Basic residues" evidence="2">
    <location>
        <begin position="103"/>
        <end position="114"/>
    </location>
</feature>
<dbReference type="AlphaFoldDB" id="A0A225AVZ8"/>
<feature type="compositionally biased region" description="Low complexity" evidence="2">
    <location>
        <begin position="288"/>
        <end position="319"/>
    </location>
</feature>
<evidence type="ECO:0000256" key="2">
    <source>
        <dbReference type="SAM" id="MobiDB-lite"/>
    </source>
</evidence>
<feature type="compositionally biased region" description="Basic and acidic residues" evidence="2">
    <location>
        <begin position="144"/>
        <end position="153"/>
    </location>
</feature>
<dbReference type="EMBL" id="LFMY01000008">
    <property type="protein sequence ID" value="OKL59136.1"/>
    <property type="molecule type" value="Genomic_DNA"/>
</dbReference>
<keyword evidence="4" id="KW-1185">Reference proteome</keyword>
<feature type="compositionally biased region" description="Basic and acidic residues" evidence="2">
    <location>
        <begin position="73"/>
        <end position="86"/>
    </location>
</feature>
<dbReference type="Proteomes" id="UP000214365">
    <property type="component" value="Unassembled WGS sequence"/>
</dbReference>
<keyword evidence="1" id="KW-0175">Coiled coil</keyword>
<feature type="compositionally biased region" description="Polar residues" evidence="2">
    <location>
        <begin position="24"/>
        <end position="33"/>
    </location>
</feature>
<evidence type="ECO:0000313" key="4">
    <source>
        <dbReference type="Proteomes" id="UP000214365"/>
    </source>
</evidence>
<reference evidence="3 4" key="1">
    <citation type="submission" date="2015-06" db="EMBL/GenBank/DDBJ databases">
        <title>Talaromyces atroroseus IBT 11181 draft genome.</title>
        <authorList>
            <person name="Rasmussen K.B."/>
            <person name="Rasmussen S."/>
            <person name="Petersen B."/>
            <person name="Sicheritz-Ponten T."/>
            <person name="Mortensen U.H."/>
            <person name="Thrane U."/>
        </authorList>
    </citation>
    <scope>NUCLEOTIDE SEQUENCE [LARGE SCALE GENOMIC DNA]</scope>
    <source>
        <strain evidence="3 4">IBT 11181</strain>
    </source>
</reference>
<feature type="compositionally biased region" description="Polar residues" evidence="2">
    <location>
        <begin position="1"/>
        <end position="15"/>
    </location>
</feature>
<organism evidence="3 4">
    <name type="scientific">Talaromyces atroroseus</name>
    <dbReference type="NCBI Taxonomy" id="1441469"/>
    <lineage>
        <taxon>Eukaryota</taxon>
        <taxon>Fungi</taxon>
        <taxon>Dikarya</taxon>
        <taxon>Ascomycota</taxon>
        <taxon>Pezizomycotina</taxon>
        <taxon>Eurotiomycetes</taxon>
        <taxon>Eurotiomycetidae</taxon>
        <taxon>Eurotiales</taxon>
        <taxon>Trichocomaceae</taxon>
        <taxon>Talaromyces</taxon>
        <taxon>Talaromyces sect. Trachyspermi</taxon>
    </lineage>
</organism>
<name>A0A225AVZ8_TALAT</name>
<feature type="region of interest" description="Disordered" evidence="2">
    <location>
        <begin position="1"/>
        <end position="196"/>
    </location>
</feature>
<evidence type="ECO:0000313" key="3">
    <source>
        <dbReference type="EMBL" id="OKL59136.1"/>
    </source>
</evidence>
<feature type="compositionally biased region" description="Basic and acidic residues" evidence="2">
    <location>
        <begin position="164"/>
        <end position="188"/>
    </location>
</feature>
<dbReference type="RefSeq" id="XP_020119257.1">
    <property type="nucleotide sequence ID" value="XM_020267898.1"/>
</dbReference>
<proteinExistence type="predicted"/>